<accession>A0A0C2FEN7</accession>
<protein>
    <submittedName>
        <fullName evidence="3">Glycosyltransferase</fullName>
    </submittedName>
</protein>
<dbReference type="AlphaFoldDB" id="A0A0C2FEN7"/>
<evidence type="ECO:0000313" key="4">
    <source>
        <dbReference type="Proteomes" id="UP000031675"/>
    </source>
</evidence>
<sequence length="339" mass="36941">MLVGVCDFPGTYAFPPQGYGGIERWLWATALGARAAGADVHLLGPRWRDDLGDDWPIHPIRLEETAAGSHQEKVLRDTGYDLLIVGHEYPSLPAWRRTADQLGCEVATFQHAPAFSHVRDAFDGHRRRLYCYSPQMMGIYRDHQPIQERAVHAGADETEPPATRGTDLVWVGRIDAEKAPHVAVRAAQLLTRHIRLVGPVFDDTYLQRHRTLLTAEHVSWAGELGGAAKTAAFSQAGVLVYTGARDYIEAGAAVFGEALRAGTPVAALAWDKGTCADAALCPRTGAVSTVDPEADDETAARALATAIEQAETLSPTEVQEIGRQRFDAHAHFQTLAARR</sequence>
<organism evidence="3 4">
    <name type="scientific">Streptomonospora alba</name>
    <dbReference type="NCBI Taxonomy" id="183763"/>
    <lineage>
        <taxon>Bacteria</taxon>
        <taxon>Bacillati</taxon>
        <taxon>Actinomycetota</taxon>
        <taxon>Actinomycetes</taxon>
        <taxon>Streptosporangiales</taxon>
        <taxon>Nocardiopsidaceae</taxon>
        <taxon>Streptomonospora</taxon>
    </lineage>
</organism>
<keyword evidence="1 3" id="KW-0808">Transferase</keyword>
<dbReference type="Pfam" id="PF00534">
    <property type="entry name" value="Glycos_transf_1"/>
    <property type="match status" value="1"/>
</dbReference>
<keyword evidence="4" id="KW-1185">Reference proteome</keyword>
<dbReference type="STRING" id="183763.LP52_18180"/>
<reference evidence="4" key="1">
    <citation type="journal article" date="2015" name="Chem. Biol.">
        <title>Structure, bioactivity, and resistance mechanism of streptomonomicin, an unusual lasso Peptide from an understudied halophilic actinomycete.</title>
        <authorList>
            <person name="Metelev M."/>
            <person name="Tietz J.I."/>
            <person name="Melby J.O."/>
            <person name="Blair P.M."/>
            <person name="Zhu L."/>
            <person name="Livnat I."/>
            <person name="Severinov K."/>
            <person name="Mitchell D.A."/>
        </authorList>
    </citation>
    <scope>NUCLEOTIDE SEQUENCE [LARGE SCALE GENOMIC DNA]</scope>
    <source>
        <strain evidence="4">YIM 90003</strain>
    </source>
</reference>
<comment type="caution">
    <text evidence="3">The sequence shown here is derived from an EMBL/GenBank/DDBJ whole genome shotgun (WGS) entry which is preliminary data.</text>
</comment>
<evidence type="ECO:0000256" key="1">
    <source>
        <dbReference type="ARBA" id="ARBA00022679"/>
    </source>
</evidence>
<name>A0A0C2FEN7_9ACTN</name>
<dbReference type="SUPFAM" id="SSF53756">
    <property type="entry name" value="UDP-Glycosyltransferase/glycogen phosphorylase"/>
    <property type="match status" value="1"/>
</dbReference>
<dbReference type="OrthoDB" id="9809227at2"/>
<dbReference type="GO" id="GO:0016757">
    <property type="term" value="F:glycosyltransferase activity"/>
    <property type="evidence" value="ECO:0007669"/>
    <property type="project" value="InterPro"/>
</dbReference>
<dbReference type="Gene3D" id="3.40.50.2000">
    <property type="entry name" value="Glycogen Phosphorylase B"/>
    <property type="match status" value="2"/>
</dbReference>
<dbReference type="InterPro" id="IPR001296">
    <property type="entry name" value="Glyco_trans_1"/>
</dbReference>
<evidence type="ECO:0000259" key="2">
    <source>
        <dbReference type="Pfam" id="PF00534"/>
    </source>
</evidence>
<dbReference type="EMBL" id="JROO01000034">
    <property type="protein sequence ID" value="KIH97634.1"/>
    <property type="molecule type" value="Genomic_DNA"/>
</dbReference>
<feature type="domain" description="Glycosyl transferase family 1" evidence="2">
    <location>
        <begin position="167"/>
        <end position="311"/>
    </location>
</feature>
<dbReference type="RefSeq" id="WP_040275237.1">
    <property type="nucleotide sequence ID" value="NZ_JROO01000034.1"/>
</dbReference>
<gene>
    <name evidence="3" type="ORF">LP52_18180</name>
</gene>
<dbReference type="Proteomes" id="UP000031675">
    <property type="component" value="Unassembled WGS sequence"/>
</dbReference>
<evidence type="ECO:0000313" key="3">
    <source>
        <dbReference type="EMBL" id="KIH97634.1"/>
    </source>
</evidence>
<proteinExistence type="predicted"/>